<dbReference type="Proteomes" id="UP001473302">
    <property type="component" value="Unassembled WGS sequence"/>
</dbReference>
<dbReference type="InterPro" id="IPR010095">
    <property type="entry name" value="Cas12f1-like_TNB"/>
</dbReference>
<gene>
    <name evidence="3" type="ORF">MFLAVUS_006038</name>
</gene>
<evidence type="ECO:0000313" key="3">
    <source>
        <dbReference type="EMBL" id="GAA5812581.1"/>
    </source>
</evidence>
<evidence type="ECO:0000256" key="1">
    <source>
        <dbReference type="ARBA" id="ARBA00023125"/>
    </source>
</evidence>
<keyword evidence="1" id="KW-0238">DNA-binding</keyword>
<name>A0ABP9Z0F3_9FUNG</name>
<accession>A0ABP9Z0F3</accession>
<sequence length="95" mass="10427">MFGKDIVKLRGNRCGMTGVSWRALKKREAEGGLIAVNIDEDLTSQICSVRGDVGNKGKSSLICETCDKIWQRDVSASRNMLTVATSIFKAKDSFL</sequence>
<reference evidence="3 4" key="1">
    <citation type="submission" date="2024-04" db="EMBL/GenBank/DDBJ databases">
        <title>genome sequences of Mucor flavus KT1a and Helicostylum pulchrum KT1b strains isolated from the surface of a dry-aged beef.</title>
        <authorList>
            <person name="Toyotome T."/>
            <person name="Hosono M."/>
            <person name="Torimaru M."/>
            <person name="Fukuda K."/>
            <person name="Mikami N."/>
        </authorList>
    </citation>
    <scope>NUCLEOTIDE SEQUENCE [LARGE SCALE GENOMIC DNA]</scope>
    <source>
        <strain evidence="3 4">KT1a</strain>
    </source>
</reference>
<dbReference type="Pfam" id="PF07282">
    <property type="entry name" value="Cas12f1-like_TNB"/>
    <property type="match status" value="1"/>
</dbReference>
<evidence type="ECO:0000313" key="4">
    <source>
        <dbReference type="Proteomes" id="UP001473302"/>
    </source>
</evidence>
<evidence type="ECO:0000259" key="2">
    <source>
        <dbReference type="Pfam" id="PF07282"/>
    </source>
</evidence>
<feature type="domain" description="Cas12f1-like TNB" evidence="2">
    <location>
        <begin position="29"/>
        <end position="80"/>
    </location>
</feature>
<protein>
    <recommendedName>
        <fullName evidence="2">Cas12f1-like TNB domain-containing protein</fullName>
    </recommendedName>
</protein>
<proteinExistence type="predicted"/>
<comment type="caution">
    <text evidence="3">The sequence shown here is derived from an EMBL/GenBank/DDBJ whole genome shotgun (WGS) entry which is preliminary data.</text>
</comment>
<keyword evidence="4" id="KW-1185">Reference proteome</keyword>
<dbReference type="EMBL" id="BAABUK010000013">
    <property type="protein sequence ID" value="GAA5812581.1"/>
    <property type="molecule type" value="Genomic_DNA"/>
</dbReference>
<organism evidence="3 4">
    <name type="scientific">Mucor flavus</name>
    <dbReference type="NCBI Taxonomy" id="439312"/>
    <lineage>
        <taxon>Eukaryota</taxon>
        <taxon>Fungi</taxon>
        <taxon>Fungi incertae sedis</taxon>
        <taxon>Mucoromycota</taxon>
        <taxon>Mucoromycotina</taxon>
        <taxon>Mucoromycetes</taxon>
        <taxon>Mucorales</taxon>
        <taxon>Mucorineae</taxon>
        <taxon>Mucoraceae</taxon>
        <taxon>Mucor</taxon>
    </lineage>
</organism>